<accession>A0A379PNS1</accession>
<name>A0A379PNS1_9PROT</name>
<dbReference type="Proteomes" id="UP000254919">
    <property type="component" value="Unassembled WGS sequence"/>
</dbReference>
<reference evidence="1 2" key="1">
    <citation type="submission" date="2018-06" db="EMBL/GenBank/DDBJ databases">
        <authorList>
            <consortium name="Pathogen Informatics"/>
            <person name="Doyle S."/>
        </authorList>
    </citation>
    <scope>NUCLEOTIDE SEQUENCE [LARGE SCALE GENOMIC DNA]</scope>
    <source>
        <strain evidence="1 2">NCTC13291</strain>
    </source>
</reference>
<protein>
    <submittedName>
        <fullName evidence="1">Uncharacterized protein</fullName>
    </submittedName>
</protein>
<proteinExistence type="predicted"/>
<gene>
    <name evidence="1" type="ORF">NCTC13291_04368</name>
</gene>
<evidence type="ECO:0000313" key="1">
    <source>
        <dbReference type="EMBL" id="SUE95481.1"/>
    </source>
</evidence>
<dbReference type="EMBL" id="UGVN01000003">
    <property type="protein sequence ID" value="SUE95481.1"/>
    <property type="molecule type" value="Genomic_DNA"/>
</dbReference>
<organism evidence="1 2">
    <name type="scientific">Roseomonas mucosa</name>
    <dbReference type="NCBI Taxonomy" id="207340"/>
    <lineage>
        <taxon>Bacteria</taxon>
        <taxon>Pseudomonadati</taxon>
        <taxon>Pseudomonadota</taxon>
        <taxon>Alphaproteobacteria</taxon>
        <taxon>Acetobacterales</taxon>
        <taxon>Roseomonadaceae</taxon>
        <taxon>Roseomonas</taxon>
    </lineage>
</organism>
<evidence type="ECO:0000313" key="2">
    <source>
        <dbReference type="Proteomes" id="UP000254919"/>
    </source>
</evidence>
<dbReference type="AlphaFoldDB" id="A0A379PNS1"/>
<sequence length="129" mass="14206">MGFWTNNLRTFLLNRTVPTERIGVNANLFALYCVDSTGATRAICSNEALGCRHHAEIARWNPGAEPWGLRARIPEPGQHASKVVEIGDLDGTPSWIAYPTEGGWQLDEFDGDSRRYPSLASVLHAIADV</sequence>